<evidence type="ECO:0000313" key="2">
    <source>
        <dbReference type="EMBL" id="NVI42878.1"/>
    </source>
</evidence>
<proteinExistence type="predicted"/>
<dbReference type="EMBL" id="JAAOLE020000001">
    <property type="protein sequence ID" value="NVI42858.1"/>
    <property type="molecule type" value="Genomic_DNA"/>
</dbReference>
<evidence type="ECO:0000313" key="1">
    <source>
        <dbReference type="EMBL" id="NVI42858.1"/>
    </source>
</evidence>
<reference evidence="1" key="1">
    <citation type="submission" date="2020-06" db="EMBL/GenBank/DDBJ databases">
        <title>Whole Genome Sequence of Bradyrhizobium sp. Strain 1S1.</title>
        <authorList>
            <person name="Bromfield E.S.P."/>
            <person name="Cloutier S."/>
        </authorList>
    </citation>
    <scope>NUCLEOTIDE SEQUENCE [LARGE SCALE GENOMIC DNA]</scope>
    <source>
        <strain evidence="1">1S1</strain>
    </source>
</reference>
<comment type="caution">
    <text evidence="1">The sequence shown here is derived from an EMBL/GenBank/DDBJ whole genome shotgun (WGS) entry which is preliminary data.</text>
</comment>
<sequence length="190" mass="20798">MRLLASFIVKLLRAVCKKLLQILSSVGIAENAWLDIVVARDDLTEHRVFVAQCRLQNSPRELSKELGIAFRGSRLPYGALVVGAGVVRAKRLINNRQQFASLLDGCDLRVALVQYYLSVVRSTHSRPTIVELDVEHPHQQAIDACDRGSEAAFRRSAQAGRAPLALSPMVKSLVDGAALPFDRCGRAASP</sequence>
<dbReference type="RefSeq" id="WP_051346818.1">
    <property type="nucleotide sequence ID" value="NZ_CP088285.1"/>
</dbReference>
<accession>A0A973VW55</accession>
<name>A0A973VW55_9BRAD</name>
<protein>
    <submittedName>
        <fullName evidence="1">Uncharacterized protein</fullName>
    </submittedName>
</protein>
<dbReference type="AlphaFoldDB" id="A0A973VW55"/>
<gene>
    <name evidence="1" type="ORF">HAP48_007085</name>
    <name evidence="2" type="ORF">HAP48_007225</name>
</gene>
<organism evidence="1">
    <name type="scientific">Bradyrhizobium septentrionale</name>
    <dbReference type="NCBI Taxonomy" id="1404411"/>
    <lineage>
        <taxon>Bacteria</taxon>
        <taxon>Pseudomonadati</taxon>
        <taxon>Pseudomonadota</taxon>
        <taxon>Alphaproteobacteria</taxon>
        <taxon>Hyphomicrobiales</taxon>
        <taxon>Nitrobacteraceae</taxon>
        <taxon>Bradyrhizobium</taxon>
    </lineage>
</organism>
<dbReference type="EMBL" id="JAAOLE020000001">
    <property type="protein sequence ID" value="NVI42878.1"/>
    <property type="molecule type" value="Genomic_DNA"/>
</dbReference>